<reference evidence="1" key="1">
    <citation type="submission" date="2014-05" db="EMBL/GenBank/DDBJ databases">
        <authorList>
            <person name="Chronopoulou M."/>
        </authorList>
    </citation>
    <scope>NUCLEOTIDE SEQUENCE</scope>
    <source>
        <tissue evidence="1">Whole organism</tissue>
    </source>
</reference>
<dbReference type="AlphaFoldDB" id="A0A0K2T1U7"/>
<dbReference type="EMBL" id="HACA01002663">
    <property type="protein sequence ID" value="CDW20024.1"/>
    <property type="molecule type" value="Transcribed_RNA"/>
</dbReference>
<evidence type="ECO:0000313" key="1">
    <source>
        <dbReference type="EMBL" id="CDW20024.1"/>
    </source>
</evidence>
<feature type="non-terminal residue" evidence="1">
    <location>
        <position position="1"/>
    </location>
</feature>
<organism evidence="1">
    <name type="scientific">Lepeophtheirus salmonis</name>
    <name type="common">Salmon louse</name>
    <name type="synonym">Caligus salmonis</name>
    <dbReference type="NCBI Taxonomy" id="72036"/>
    <lineage>
        <taxon>Eukaryota</taxon>
        <taxon>Metazoa</taxon>
        <taxon>Ecdysozoa</taxon>
        <taxon>Arthropoda</taxon>
        <taxon>Crustacea</taxon>
        <taxon>Multicrustacea</taxon>
        <taxon>Hexanauplia</taxon>
        <taxon>Copepoda</taxon>
        <taxon>Siphonostomatoida</taxon>
        <taxon>Caligidae</taxon>
        <taxon>Lepeophtheirus</taxon>
    </lineage>
</organism>
<proteinExistence type="predicted"/>
<sequence length="71" mass="8375">PHDKSLILSRNGIQIHSYYLYLGKYRHCSFFSSSSITTRSYSFSSIDNHRFNHPLFSSLPLFRIQTYVNNN</sequence>
<accession>A0A0K2T1U7</accession>
<protein>
    <submittedName>
        <fullName evidence="1">Uncharacterized protein</fullName>
    </submittedName>
</protein>
<name>A0A0K2T1U7_LEPSM</name>